<dbReference type="EMBL" id="WJBH02000008">
    <property type="protein sequence ID" value="KAI9553847.1"/>
    <property type="molecule type" value="Genomic_DNA"/>
</dbReference>
<feature type="region of interest" description="Disordered" evidence="1">
    <location>
        <begin position="307"/>
        <end position="336"/>
    </location>
</feature>
<evidence type="ECO:0000256" key="1">
    <source>
        <dbReference type="SAM" id="MobiDB-lite"/>
    </source>
</evidence>
<evidence type="ECO:0000313" key="2">
    <source>
        <dbReference type="EMBL" id="KAI9553847.1"/>
    </source>
</evidence>
<accession>A0AAD5PP00</accession>
<evidence type="ECO:0000313" key="3">
    <source>
        <dbReference type="Proteomes" id="UP000820818"/>
    </source>
</evidence>
<feature type="region of interest" description="Disordered" evidence="1">
    <location>
        <begin position="83"/>
        <end position="119"/>
    </location>
</feature>
<organism evidence="2 3">
    <name type="scientific">Daphnia sinensis</name>
    <dbReference type="NCBI Taxonomy" id="1820382"/>
    <lineage>
        <taxon>Eukaryota</taxon>
        <taxon>Metazoa</taxon>
        <taxon>Ecdysozoa</taxon>
        <taxon>Arthropoda</taxon>
        <taxon>Crustacea</taxon>
        <taxon>Branchiopoda</taxon>
        <taxon>Diplostraca</taxon>
        <taxon>Cladocera</taxon>
        <taxon>Anomopoda</taxon>
        <taxon>Daphniidae</taxon>
        <taxon>Daphnia</taxon>
        <taxon>Daphnia similis group</taxon>
    </lineage>
</organism>
<name>A0AAD5PP00_9CRUS</name>
<sequence>MVKITASIERSPLRSHDVLDPYHYVCGMPQGQFYPDHADLFRSHPNYDPRSYPTHNNYEDQCYDEWEDEEEGVQVETDRQWLPKNPPVADQKASGTNKGKALSGRCNPKTMAVEKPGPGTSTQAATLLETDGQSLVSKNQVESAVTDIPHLVSKETCEEISSLVVNGVSTEQSKQTSKEFPLSFEEQGFSLMPPKLDGFMSRRAREKGLFKIVSAREEALVKTQLKTMDIGPPLIDLYSRITNLVEKTPENILADRAIKAALQQWGRAYANVSKKRRDAVISHLHEREGGPRAPVYRKFPGAYAEGGEAYAEGGEPGRDVGEAGFGGSSRDPRVEESVPFNQTGAVKRATCSSAPIFRVSTQ</sequence>
<reference evidence="2 3" key="1">
    <citation type="submission" date="2022-05" db="EMBL/GenBank/DDBJ databases">
        <title>A multi-omics perspective on studying reproductive biology in Daphnia sinensis.</title>
        <authorList>
            <person name="Jia J."/>
        </authorList>
    </citation>
    <scope>NUCLEOTIDE SEQUENCE [LARGE SCALE GENOMIC DNA]</scope>
    <source>
        <strain evidence="2 3">WSL</strain>
    </source>
</reference>
<comment type="caution">
    <text evidence="2">The sequence shown here is derived from an EMBL/GenBank/DDBJ whole genome shotgun (WGS) entry which is preliminary data.</text>
</comment>
<protein>
    <submittedName>
        <fullName evidence="2">Uncharacterized protein</fullName>
    </submittedName>
</protein>
<dbReference type="AlphaFoldDB" id="A0AAD5PP00"/>
<keyword evidence="3" id="KW-1185">Reference proteome</keyword>
<dbReference type="Proteomes" id="UP000820818">
    <property type="component" value="Linkage Group LG8"/>
</dbReference>
<proteinExistence type="predicted"/>
<gene>
    <name evidence="2" type="ORF">GHT06_019116</name>
</gene>